<dbReference type="SUPFAM" id="SSF54593">
    <property type="entry name" value="Glyoxalase/Bleomycin resistance protein/Dihydroxybiphenyl dioxygenase"/>
    <property type="match status" value="1"/>
</dbReference>
<dbReference type="Pfam" id="PF00903">
    <property type="entry name" value="Glyoxalase"/>
    <property type="match status" value="1"/>
</dbReference>
<accession>A0ABN1HZ06</accession>
<keyword evidence="4" id="KW-1185">Reference proteome</keyword>
<gene>
    <name evidence="3" type="ORF">GCM10009102_27580</name>
</gene>
<dbReference type="PANTHER" id="PTHR43048:SF3">
    <property type="entry name" value="METHYLMALONYL-COA EPIMERASE, MITOCHONDRIAL"/>
    <property type="match status" value="1"/>
</dbReference>
<evidence type="ECO:0000256" key="1">
    <source>
        <dbReference type="ARBA" id="ARBA00022723"/>
    </source>
</evidence>
<dbReference type="Proteomes" id="UP001500238">
    <property type="component" value="Unassembled WGS sequence"/>
</dbReference>
<comment type="caution">
    <text evidence="3">The sequence shown here is derived from an EMBL/GenBank/DDBJ whole genome shotgun (WGS) entry which is preliminary data.</text>
</comment>
<evidence type="ECO:0000313" key="3">
    <source>
        <dbReference type="EMBL" id="GAA0674124.1"/>
    </source>
</evidence>
<proteinExistence type="predicted"/>
<evidence type="ECO:0000313" key="4">
    <source>
        <dbReference type="Proteomes" id="UP001500238"/>
    </source>
</evidence>
<dbReference type="InterPro" id="IPR004360">
    <property type="entry name" value="Glyas_Fos-R_dOase_dom"/>
</dbReference>
<protein>
    <recommendedName>
        <fullName evidence="2">VOC domain-containing protein</fullName>
    </recommendedName>
</protein>
<name>A0ABN1HZ06_9SPHN</name>
<dbReference type="InterPro" id="IPR037523">
    <property type="entry name" value="VOC_core"/>
</dbReference>
<dbReference type="PROSITE" id="PS51819">
    <property type="entry name" value="VOC"/>
    <property type="match status" value="1"/>
</dbReference>
<dbReference type="EMBL" id="BAAAES010000009">
    <property type="protein sequence ID" value="GAA0674124.1"/>
    <property type="molecule type" value="Genomic_DNA"/>
</dbReference>
<keyword evidence="1" id="KW-0479">Metal-binding</keyword>
<dbReference type="Gene3D" id="3.10.180.10">
    <property type="entry name" value="2,3-Dihydroxybiphenyl 1,2-Dioxygenase, domain 1"/>
    <property type="match status" value="1"/>
</dbReference>
<reference evidence="3 4" key="1">
    <citation type="journal article" date="2019" name="Int. J. Syst. Evol. Microbiol.">
        <title>The Global Catalogue of Microorganisms (GCM) 10K type strain sequencing project: providing services to taxonomists for standard genome sequencing and annotation.</title>
        <authorList>
            <consortium name="The Broad Institute Genomics Platform"/>
            <consortium name="The Broad Institute Genome Sequencing Center for Infectious Disease"/>
            <person name="Wu L."/>
            <person name="Ma J."/>
        </authorList>
    </citation>
    <scope>NUCLEOTIDE SEQUENCE [LARGE SCALE GENOMIC DNA]</scope>
    <source>
        <strain evidence="3 4">JCM 14603</strain>
    </source>
</reference>
<organism evidence="3 4">
    <name type="scientific">Sphingomonas insulae</name>
    <dbReference type="NCBI Taxonomy" id="424800"/>
    <lineage>
        <taxon>Bacteria</taxon>
        <taxon>Pseudomonadati</taxon>
        <taxon>Pseudomonadota</taxon>
        <taxon>Alphaproteobacteria</taxon>
        <taxon>Sphingomonadales</taxon>
        <taxon>Sphingomonadaceae</taxon>
        <taxon>Sphingomonas</taxon>
    </lineage>
</organism>
<dbReference type="RefSeq" id="WP_163958184.1">
    <property type="nucleotide sequence ID" value="NZ_BAAAES010000009.1"/>
</dbReference>
<dbReference type="InterPro" id="IPR051785">
    <property type="entry name" value="MMCE/EMCE_epimerase"/>
</dbReference>
<dbReference type="InterPro" id="IPR029068">
    <property type="entry name" value="Glyas_Bleomycin-R_OHBP_Dase"/>
</dbReference>
<evidence type="ECO:0000259" key="2">
    <source>
        <dbReference type="PROSITE" id="PS51819"/>
    </source>
</evidence>
<dbReference type="PANTHER" id="PTHR43048">
    <property type="entry name" value="METHYLMALONYL-COA EPIMERASE"/>
    <property type="match status" value="1"/>
</dbReference>
<feature type="domain" description="VOC" evidence="2">
    <location>
        <begin position="9"/>
        <end position="150"/>
    </location>
</feature>
<sequence>MTDDATVTAVDHIGFAVSSLGESILFWTEALGFMLQRQSEMGGDFLYRVTGVDDPNVRTAIVKSPDGFVVELLEYSRGRQNGATPDSAGAIGAAHLALVVKDIHAAIIRVEAAGWKAKGSPQPIPAGPRQGTLTAYVSGPDNITIEFMQPPVHR</sequence>